<gene>
    <name evidence="3" type="primary">LOC108253557</name>
</gene>
<feature type="region of interest" description="Disordered" evidence="1">
    <location>
        <begin position="337"/>
        <end position="361"/>
    </location>
</feature>
<feature type="region of interest" description="Disordered" evidence="1">
    <location>
        <begin position="1"/>
        <end position="47"/>
    </location>
</feature>
<dbReference type="RefSeq" id="XP_017303230.1">
    <property type="nucleotide sequence ID" value="XM_017447741.2"/>
</dbReference>
<accession>A0A1S4EM27</accession>
<dbReference type="GeneID" id="108253557"/>
<evidence type="ECO:0000313" key="2">
    <source>
        <dbReference type="Proteomes" id="UP000079169"/>
    </source>
</evidence>
<organism evidence="2 3">
    <name type="scientific">Diaphorina citri</name>
    <name type="common">Asian citrus psyllid</name>
    <dbReference type="NCBI Taxonomy" id="121845"/>
    <lineage>
        <taxon>Eukaryota</taxon>
        <taxon>Metazoa</taxon>
        <taxon>Ecdysozoa</taxon>
        <taxon>Arthropoda</taxon>
        <taxon>Hexapoda</taxon>
        <taxon>Insecta</taxon>
        <taxon>Pterygota</taxon>
        <taxon>Neoptera</taxon>
        <taxon>Paraneoptera</taxon>
        <taxon>Hemiptera</taxon>
        <taxon>Sternorrhyncha</taxon>
        <taxon>Psylloidea</taxon>
        <taxon>Psyllidae</taxon>
        <taxon>Diaphorininae</taxon>
        <taxon>Diaphorina</taxon>
    </lineage>
</organism>
<evidence type="ECO:0000313" key="3">
    <source>
        <dbReference type="RefSeq" id="XP_017303230.1"/>
    </source>
</evidence>
<dbReference type="Proteomes" id="UP000079169">
    <property type="component" value="Unplaced"/>
</dbReference>
<proteinExistence type="predicted"/>
<feature type="compositionally biased region" description="Acidic residues" evidence="1">
    <location>
        <begin position="83"/>
        <end position="93"/>
    </location>
</feature>
<dbReference type="AlphaFoldDB" id="A0A1S4EM27"/>
<name>A0A1S4EM27_DIACI</name>
<feature type="region of interest" description="Disordered" evidence="1">
    <location>
        <begin position="147"/>
        <end position="193"/>
    </location>
</feature>
<reference evidence="3" key="1">
    <citation type="submission" date="2025-08" db="UniProtKB">
        <authorList>
            <consortium name="RefSeq"/>
        </authorList>
    </citation>
    <scope>IDENTIFICATION</scope>
</reference>
<dbReference type="PaxDb" id="121845-A0A1S4EM27"/>
<keyword evidence="2" id="KW-1185">Reference proteome</keyword>
<dbReference type="KEGG" id="dci:108253557"/>
<sequence length="424" mass="47535">MITTQKTPKLSRKRGRSPLSSERESKKLVTDSATLTQKIPRDNPASEDFAQSEVIAHSGEIMTFHDTDVIQPTNKVESEVYELEDNSPDEVDADNTRHKQAPRRRYMENDSSEDELENLFSKCQRMIKTKTTPSRIEPTNILSDKVNNMDKDTLGEKTNLVRTVHDPDISDRSSTAKTKSKSKAADETDDSIFNRSTSSVHSIQSRLENAKTNAINNRTLDSLSYTCLPSTSKQSGLELQKSFNTSTRSLLNSTGKSKFGVDSDEEEYNIFENTTTSLRKGTSMTTSNASLWNKTQDNVIKDICLDESEEDNIFGAPTIAKKCFVDASRFQTELVGQQNGESMESRTTLGSPGKGTQKANGYASEIKGGRKRLMEEDSPVENFRADQEAESLQDRGLLRDEEDYVSRSCLLKFMLIRNRAVANR</sequence>
<evidence type="ECO:0000256" key="1">
    <source>
        <dbReference type="SAM" id="MobiDB-lite"/>
    </source>
</evidence>
<protein>
    <submittedName>
        <fullName evidence="3">Uncharacterized protein LOC108253557</fullName>
    </submittedName>
</protein>
<feature type="region of interest" description="Disordered" evidence="1">
    <location>
        <begin position="83"/>
        <end position="113"/>
    </location>
</feature>
<feature type="compositionally biased region" description="Polar residues" evidence="1">
    <location>
        <begin position="337"/>
        <end position="350"/>
    </location>
</feature>